<dbReference type="InterPro" id="IPR017938">
    <property type="entry name" value="Riboflavin_synthase-like_b-brl"/>
</dbReference>
<evidence type="ECO:0000259" key="14">
    <source>
        <dbReference type="PROSITE" id="PS51384"/>
    </source>
</evidence>
<keyword evidence="6" id="KW-0479">Metal-binding</keyword>
<proteinExistence type="predicted"/>
<name>A0ABN3N2B2_9ACTN</name>
<evidence type="ECO:0000256" key="5">
    <source>
        <dbReference type="ARBA" id="ARBA00022714"/>
    </source>
</evidence>
<evidence type="ECO:0000256" key="4">
    <source>
        <dbReference type="ARBA" id="ARBA00022692"/>
    </source>
</evidence>
<dbReference type="PANTHER" id="PTHR47354">
    <property type="entry name" value="NADH OXIDOREDUCTASE HCR"/>
    <property type="match status" value="1"/>
</dbReference>
<keyword evidence="9" id="KW-0560">Oxidoreductase</keyword>
<dbReference type="InterPro" id="IPR001433">
    <property type="entry name" value="OxRdtase_FAD/NAD-bd"/>
</dbReference>
<feature type="transmembrane region" description="Helical" evidence="13">
    <location>
        <begin position="224"/>
        <end position="243"/>
    </location>
</feature>
<evidence type="ECO:0000256" key="9">
    <source>
        <dbReference type="ARBA" id="ARBA00023002"/>
    </source>
</evidence>
<sequence length="506" mass="55531">MSSATKAYPRAVPVRTARLEPRRTLRPIGAGPGGPAVGRAVPGAAPRLGVGQLFDDTAERHIIRHKLHAEESAGNRLLVILLFWGMLVTSVAVWLYDTAPGSLVTTSDIAIAVGRITGMIGGYLLLVQVAMASRVAWIEQWVGGRDIMRWHRWIGTSLLVAVLAHAVFITWGYGLTTGTPLTEQAWKMLALEDMVSATASTGVLVAVALLAIRGVRKLLPYEVWHFLHMGGYAALLLGFGHQFALGANLTNGFAYWFWSALYALTIAVLAWGRLIEPLWFNARHQLRVSETVQESPDTFSIYLTGRHLDDIGVKAGQYFRWRFLTSGGWWQSHPFSLSAAPNPRHLRITVTAVGGHTASLRELSPGTRVLADGPSGVFTADRRTTNRALLVAVGSGIAPIRAICEQMPQDTVLIYRARSEQDLALKAELDKLATSRGMTVRYVLGSRDDEEPRELFTPGGLGRYVPDIAERDIYICGPGGFVTDLCAKLRRLQVPARQIHLDPFEF</sequence>
<dbReference type="Gene3D" id="2.40.30.10">
    <property type="entry name" value="Translation factors"/>
    <property type="match status" value="1"/>
</dbReference>
<keyword evidence="16" id="KW-1185">Reference proteome</keyword>
<keyword evidence="4 13" id="KW-0812">Transmembrane</keyword>
<comment type="caution">
    <text evidence="15">The sequence shown here is derived from an EMBL/GenBank/DDBJ whole genome shotgun (WGS) entry which is preliminary data.</text>
</comment>
<dbReference type="InterPro" id="IPR017927">
    <property type="entry name" value="FAD-bd_FR_type"/>
</dbReference>
<evidence type="ECO:0000256" key="8">
    <source>
        <dbReference type="ARBA" id="ARBA00022989"/>
    </source>
</evidence>
<keyword evidence="3" id="KW-0285">Flavoprotein</keyword>
<organism evidence="15 16">
    <name type="scientific">Pilimelia columellifera subsp. columellifera</name>
    <dbReference type="NCBI Taxonomy" id="706583"/>
    <lineage>
        <taxon>Bacteria</taxon>
        <taxon>Bacillati</taxon>
        <taxon>Actinomycetota</taxon>
        <taxon>Actinomycetes</taxon>
        <taxon>Micromonosporales</taxon>
        <taxon>Micromonosporaceae</taxon>
        <taxon>Pilimelia</taxon>
    </lineage>
</organism>
<dbReference type="InterPro" id="IPR013112">
    <property type="entry name" value="FAD-bd_8"/>
</dbReference>
<accession>A0ABN3N2B2</accession>
<keyword evidence="12 13" id="KW-0472">Membrane</keyword>
<evidence type="ECO:0000256" key="10">
    <source>
        <dbReference type="ARBA" id="ARBA00023004"/>
    </source>
</evidence>
<dbReference type="Proteomes" id="UP001499978">
    <property type="component" value="Unassembled WGS sequence"/>
</dbReference>
<dbReference type="Pfam" id="PF08022">
    <property type="entry name" value="FAD_binding_8"/>
    <property type="match status" value="1"/>
</dbReference>
<keyword evidence="5" id="KW-0001">2Fe-2S</keyword>
<evidence type="ECO:0000256" key="3">
    <source>
        <dbReference type="ARBA" id="ARBA00022630"/>
    </source>
</evidence>
<dbReference type="InterPro" id="IPR013130">
    <property type="entry name" value="Fe3_Rdtase_TM_dom"/>
</dbReference>
<keyword evidence="10" id="KW-0408">Iron</keyword>
<evidence type="ECO:0000256" key="7">
    <source>
        <dbReference type="ARBA" id="ARBA00022827"/>
    </source>
</evidence>
<dbReference type="SUPFAM" id="SSF63380">
    <property type="entry name" value="Riboflavin synthase domain-like"/>
    <property type="match status" value="1"/>
</dbReference>
<gene>
    <name evidence="15" type="ORF">GCM10010201_05870</name>
</gene>
<evidence type="ECO:0000313" key="15">
    <source>
        <dbReference type="EMBL" id="GAA2513195.1"/>
    </source>
</evidence>
<feature type="transmembrane region" description="Helical" evidence="13">
    <location>
        <begin position="194"/>
        <end position="212"/>
    </location>
</feature>
<evidence type="ECO:0000256" key="13">
    <source>
        <dbReference type="SAM" id="Phobius"/>
    </source>
</evidence>
<evidence type="ECO:0000256" key="11">
    <source>
        <dbReference type="ARBA" id="ARBA00023014"/>
    </source>
</evidence>
<evidence type="ECO:0000313" key="16">
    <source>
        <dbReference type="Proteomes" id="UP001499978"/>
    </source>
</evidence>
<comment type="subcellular location">
    <subcellularLocation>
        <location evidence="2">Membrane</location>
        <topology evidence="2">Multi-pass membrane protein</topology>
    </subcellularLocation>
</comment>
<feature type="transmembrane region" description="Helical" evidence="13">
    <location>
        <begin position="153"/>
        <end position="174"/>
    </location>
</feature>
<dbReference type="Pfam" id="PF01794">
    <property type="entry name" value="Ferric_reduct"/>
    <property type="match status" value="1"/>
</dbReference>
<dbReference type="Gene3D" id="3.40.50.80">
    <property type="entry name" value="Nucleotide-binding domain of ferredoxin-NADP reductase (FNR) module"/>
    <property type="match status" value="1"/>
</dbReference>
<evidence type="ECO:0000256" key="12">
    <source>
        <dbReference type="ARBA" id="ARBA00023136"/>
    </source>
</evidence>
<keyword evidence="7" id="KW-0274">FAD</keyword>
<feature type="transmembrane region" description="Helical" evidence="13">
    <location>
        <begin position="255"/>
        <end position="275"/>
    </location>
</feature>
<dbReference type="PANTHER" id="PTHR47354:SF8">
    <property type="entry name" value="1,2-PHENYLACETYL-COA EPOXIDASE, SUBUNIT E"/>
    <property type="match status" value="1"/>
</dbReference>
<evidence type="ECO:0000256" key="6">
    <source>
        <dbReference type="ARBA" id="ARBA00022723"/>
    </source>
</evidence>
<keyword evidence="8 13" id="KW-1133">Transmembrane helix</keyword>
<feature type="transmembrane region" description="Helical" evidence="13">
    <location>
        <begin position="77"/>
        <end position="97"/>
    </location>
</feature>
<feature type="domain" description="FAD-binding FR-type" evidence="14">
    <location>
        <begin position="281"/>
        <end position="381"/>
    </location>
</feature>
<protein>
    <submittedName>
        <fullName evidence="15">Ferredoxin reductase family protein</fullName>
    </submittedName>
</protein>
<feature type="transmembrane region" description="Helical" evidence="13">
    <location>
        <begin position="109"/>
        <end position="132"/>
    </location>
</feature>
<dbReference type="InterPro" id="IPR039261">
    <property type="entry name" value="FNR_nucleotide-bd"/>
</dbReference>
<reference evidence="15 16" key="1">
    <citation type="journal article" date="2019" name="Int. J. Syst. Evol. Microbiol.">
        <title>The Global Catalogue of Microorganisms (GCM) 10K type strain sequencing project: providing services to taxonomists for standard genome sequencing and annotation.</title>
        <authorList>
            <consortium name="The Broad Institute Genomics Platform"/>
            <consortium name="The Broad Institute Genome Sequencing Center for Infectious Disease"/>
            <person name="Wu L."/>
            <person name="Ma J."/>
        </authorList>
    </citation>
    <scope>NUCLEOTIDE SEQUENCE [LARGE SCALE GENOMIC DNA]</scope>
    <source>
        <strain evidence="15 16">JCM 3367</strain>
    </source>
</reference>
<dbReference type="RefSeq" id="WP_344167785.1">
    <property type="nucleotide sequence ID" value="NZ_BAAARY010000002.1"/>
</dbReference>
<evidence type="ECO:0000256" key="2">
    <source>
        <dbReference type="ARBA" id="ARBA00004141"/>
    </source>
</evidence>
<dbReference type="EMBL" id="BAAARY010000002">
    <property type="protein sequence ID" value="GAA2513195.1"/>
    <property type="molecule type" value="Genomic_DNA"/>
</dbReference>
<dbReference type="PROSITE" id="PS51384">
    <property type="entry name" value="FAD_FR"/>
    <property type="match status" value="1"/>
</dbReference>
<dbReference type="InterPro" id="IPR050415">
    <property type="entry name" value="MRET"/>
</dbReference>
<keyword evidence="11" id="KW-0411">Iron-sulfur</keyword>
<dbReference type="Pfam" id="PF00175">
    <property type="entry name" value="NAD_binding_1"/>
    <property type="match status" value="1"/>
</dbReference>
<comment type="cofactor">
    <cofactor evidence="1">
        <name>FAD</name>
        <dbReference type="ChEBI" id="CHEBI:57692"/>
    </cofactor>
</comment>
<dbReference type="SUPFAM" id="SSF52343">
    <property type="entry name" value="Ferredoxin reductase-like, C-terminal NADP-linked domain"/>
    <property type="match status" value="1"/>
</dbReference>
<evidence type="ECO:0000256" key="1">
    <source>
        <dbReference type="ARBA" id="ARBA00001974"/>
    </source>
</evidence>